<reference evidence="2 3" key="1">
    <citation type="submission" date="2020-08" db="EMBL/GenBank/DDBJ databases">
        <title>Genomic Encyclopedia of Type Strains, Phase III (KMG-III): the genomes of soil and plant-associated and newly described type strains.</title>
        <authorList>
            <person name="Whitman W."/>
        </authorList>
    </citation>
    <scope>NUCLEOTIDE SEQUENCE [LARGE SCALE GENOMIC DNA]</scope>
    <source>
        <strain evidence="2 3">CECT 8075</strain>
    </source>
</reference>
<evidence type="ECO:0000313" key="3">
    <source>
        <dbReference type="Proteomes" id="UP000536179"/>
    </source>
</evidence>
<comment type="caution">
    <text evidence="2">The sequence shown here is derived from an EMBL/GenBank/DDBJ whole genome shotgun (WGS) entry which is preliminary data.</text>
</comment>
<protein>
    <submittedName>
        <fullName evidence="2">Uncharacterized protein</fullName>
    </submittedName>
</protein>
<evidence type="ECO:0000256" key="1">
    <source>
        <dbReference type="SAM" id="MobiDB-lite"/>
    </source>
</evidence>
<keyword evidence="3" id="KW-1185">Reference proteome</keyword>
<dbReference type="Proteomes" id="UP000536179">
    <property type="component" value="Unassembled WGS sequence"/>
</dbReference>
<accession>A0A7W5H6H3</accession>
<gene>
    <name evidence="2" type="ORF">FHS27_003144</name>
</gene>
<dbReference type="EMBL" id="JACHXU010000010">
    <property type="protein sequence ID" value="MBB3207323.1"/>
    <property type="molecule type" value="Genomic_DNA"/>
</dbReference>
<proteinExistence type="predicted"/>
<dbReference type="AlphaFoldDB" id="A0A7W5H6H3"/>
<name>A0A7W5H6H3_9BACT</name>
<evidence type="ECO:0000313" key="2">
    <source>
        <dbReference type="EMBL" id="MBB3207323.1"/>
    </source>
</evidence>
<feature type="region of interest" description="Disordered" evidence="1">
    <location>
        <begin position="167"/>
        <end position="191"/>
    </location>
</feature>
<organism evidence="2 3">
    <name type="scientific">Aporhodopirellula rubra</name>
    <dbReference type="NCBI Taxonomy" id="980271"/>
    <lineage>
        <taxon>Bacteria</taxon>
        <taxon>Pseudomonadati</taxon>
        <taxon>Planctomycetota</taxon>
        <taxon>Planctomycetia</taxon>
        <taxon>Pirellulales</taxon>
        <taxon>Pirellulaceae</taxon>
        <taxon>Aporhodopirellula</taxon>
    </lineage>
</organism>
<sequence>MSQIDAVSTLTPSHVDWLSVPLPTQLPSRSFASAGLRPRPLPPMDAFAATHSVLEGSLQQPTTARAAVIAPNTAPGDFGRRPGHFVRQPTPAPIVAKVEMKNGMQFDLRATETMSDPDWLGLPVPNPPSEPHAQVAMARPRRLPMLEPAAETDADDILSQGFNDEVEQSSELFSMESPATEDSPNVDDETLVGLPRRLPPIGDLAAEEESPRDFIASAGMSPIARQLDCTLNDFSATPLPGGTEYNNPYAAQWIYDSKAAVPTQAPWIEWGRLFYGDGITPRGRDWFGPYNMVRPQFYLYGDYRTGISAGRNAAGRTDNWSTRLNLDMDLRITDTERFHGFIGPLDRAGKVSGIQLKDGEIDYQSVINPNFVTAFFEGDLGAMWGGFHDQSSPMELPFTVGLVPLLFQNGIWMEDAVTGAAFALPARHSRLLNWANYDVTFFAAVDQINSAAFGTDGHAAQAFGNAWFIEAYGGYIETGYAFVRDRNNAAKSYHNMTASFTRRYFDRISNSVRVIVNSGQDLAKDDRTADGGLLLVENSWITSAPLTVVPYANFFYGWGRPQSVARAANSGGILRNTGINFDTDGLNGLATLDPTGADTAGGSIGVDLIGNQLDRQLLIEASYLTEHGNLNPGVDGDQFGLGARYQFPVSNATLLRFDVMHGWRGDLPNVYGTRMEYRWKF</sequence>